<dbReference type="GO" id="GO:0000981">
    <property type="term" value="F:DNA-binding transcription factor activity, RNA polymerase II-specific"/>
    <property type="evidence" value="ECO:0007669"/>
    <property type="project" value="TreeGrafter"/>
</dbReference>
<dbReference type="FunFam" id="3.30.160.60:FF:000446">
    <property type="entry name" value="Zinc finger protein"/>
    <property type="match status" value="1"/>
</dbReference>
<dbReference type="GO" id="GO:0005634">
    <property type="term" value="C:nucleus"/>
    <property type="evidence" value="ECO:0007669"/>
    <property type="project" value="UniProtKB-SubCell"/>
</dbReference>
<feature type="domain" description="C2H2-type" evidence="8">
    <location>
        <begin position="51"/>
        <end position="78"/>
    </location>
</feature>
<comment type="subcellular location">
    <subcellularLocation>
        <location evidence="1">Nucleus</location>
    </subcellularLocation>
</comment>
<keyword evidence="10" id="KW-1185">Reference proteome</keyword>
<dbReference type="PANTHER" id="PTHR24394">
    <property type="entry name" value="ZINC FINGER PROTEIN"/>
    <property type="match status" value="1"/>
</dbReference>
<dbReference type="PROSITE" id="PS00028">
    <property type="entry name" value="ZINC_FINGER_C2H2_1"/>
    <property type="match status" value="3"/>
</dbReference>
<dbReference type="SUPFAM" id="SSF57667">
    <property type="entry name" value="beta-beta-alpha zinc fingers"/>
    <property type="match status" value="3"/>
</dbReference>
<dbReference type="OrthoDB" id="3437960at2759"/>
<evidence type="ECO:0000256" key="2">
    <source>
        <dbReference type="ARBA" id="ARBA00022723"/>
    </source>
</evidence>
<evidence type="ECO:0000256" key="3">
    <source>
        <dbReference type="ARBA" id="ARBA00022737"/>
    </source>
</evidence>
<dbReference type="Gene3D" id="3.30.160.60">
    <property type="entry name" value="Classic Zinc Finger"/>
    <property type="match status" value="3"/>
</dbReference>
<organism evidence="9 10">
    <name type="scientific">Ceratitis capitata</name>
    <name type="common">Mediterranean fruit fly</name>
    <name type="synonym">Tephritis capitata</name>
    <dbReference type="NCBI Taxonomy" id="7213"/>
    <lineage>
        <taxon>Eukaryota</taxon>
        <taxon>Metazoa</taxon>
        <taxon>Ecdysozoa</taxon>
        <taxon>Arthropoda</taxon>
        <taxon>Hexapoda</taxon>
        <taxon>Insecta</taxon>
        <taxon>Pterygota</taxon>
        <taxon>Neoptera</taxon>
        <taxon>Endopterygota</taxon>
        <taxon>Diptera</taxon>
        <taxon>Brachycera</taxon>
        <taxon>Muscomorpha</taxon>
        <taxon>Tephritoidea</taxon>
        <taxon>Tephritidae</taxon>
        <taxon>Ceratitis</taxon>
        <taxon>Ceratitis</taxon>
    </lineage>
</organism>
<proteinExistence type="predicted"/>
<dbReference type="Proteomes" id="UP000606786">
    <property type="component" value="Unassembled WGS sequence"/>
</dbReference>
<evidence type="ECO:0000313" key="10">
    <source>
        <dbReference type="Proteomes" id="UP000606786"/>
    </source>
</evidence>
<accession>A0A811VA69</accession>
<dbReference type="PANTHER" id="PTHR24394:SF29">
    <property type="entry name" value="MYONEURIN"/>
    <property type="match status" value="1"/>
</dbReference>
<feature type="domain" description="C2H2-type" evidence="8">
    <location>
        <begin position="8"/>
        <end position="35"/>
    </location>
</feature>
<dbReference type="Pfam" id="PF00096">
    <property type="entry name" value="zf-C2H2"/>
    <property type="match status" value="1"/>
</dbReference>
<keyword evidence="3" id="KW-0677">Repeat</keyword>
<keyword evidence="6" id="KW-0539">Nucleus</keyword>
<keyword evidence="2" id="KW-0479">Metal-binding</keyword>
<name>A0A811VA69_CERCA</name>
<dbReference type="InterPro" id="IPR036236">
    <property type="entry name" value="Znf_C2H2_sf"/>
</dbReference>
<evidence type="ECO:0000259" key="8">
    <source>
        <dbReference type="PROSITE" id="PS50157"/>
    </source>
</evidence>
<evidence type="ECO:0000256" key="7">
    <source>
        <dbReference type="PROSITE-ProRule" id="PRU00042"/>
    </source>
</evidence>
<dbReference type="GO" id="GO:0008270">
    <property type="term" value="F:zinc ion binding"/>
    <property type="evidence" value="ECO:0007669"/>
    <property type="project" value="UniProtKB-KW"/>
</dbReference>
<evidence type="ECO:0000256" key="5">
    <source>
        <dbReference type="ARBA" id="ARBA00022833"/>
    </source>
</evidence>
<reference evidence="9" key="1">
    <citation type="submission" date="2020-11" db="EMBL/GenBank/DDBJ databases">
        <authorList>
            <person name="Whitehead M."/>
        </authorList>
    </citation>
    <scope>NUCLEOTIDE SEQUENCE</scope>
    <source>
        <strain evidence="9">EGII</strain>
    </source>
</reference>
<dbReference type="PROSITE" id="PS50157">
    <property type="entry name" value="ZINC_FINGER_C2H2_2"/>
    <property type="match status" value="3"/>
</dbReference>
<evidence type="ECO:0000256" key="4">
    <source>
        <dbReference type="ARBA" id="ARBA00022771"/>
    </source>
</evidence>
<evidence type="ECO:0000313" key="9">
    <source>
        <dbReference type="EMBL" id="CAD7012167.1"/>
    </source>
</evidence>
<keyword evidence="4 7" id="KW-0863">Zinc-finger</keyword>
<keyword evidence="5" id="KW-0862">Zinc</keyword>
<gene>
    <name evidence="9" type="ORF">CCAP1982_LOCUS20269</name>
</gene>
<feature type="domain" description="C2H2-type" evidence="8">
    <location>
        <begin position="118"/>
        <end position="145"/>
    </location>
</feature>
<dbReference type="AlphaFoldDB" id="A0A811VA69"/>
<evidence type="ECO:0000256" key="6">
    <source>
        <dbReference type="ARBA" id="ARBA00023242"/>
    </source>
</evidence>
<dbReference type="Pfam" id="PF13894">
    <property type="entry name" value="zf-C2H2_4"/>
    <property type="match status" value="1"/>
</dbReference>
<dbReference type="EMBL" id="CAJHJT010000056">
    <property type="protein sequence ID" value="CAD7012167.1"/>
    <property type="molecule type" value="Genomic_DNA"/>
</dbReference>
<dbReference type="InterPro" id="IPR013087">
    <property type="entry name" value="Znf_C2H2_type"/>
</dbReference>
<dbReference type="SMART" id="SM00355">
    <property type="entry name" value="ZnF_C2H2"/>
    <property type="match status" value="3"/>
</dbReference>
<sequence length="170" mass="20110">MHQQSTEYNCGICNKHFENKTNYDMHMQMHADKPPKPRKKQTKNTFEGKGFPCQYCGRTFQRPFEKVRHERIHTGEKPHACESHLHFEAERSYKCEVVQTFRTSVKLSRIEYIHSKPYNCPVCNRPFASLYSVKIHMKTHNKLNRANDVTKYSCYVCGAEYARVLHYACI</sequence>
<comment type="caution">
    <text evidence="9">The sequence shown here is derived from an EMBL/GenBank/DDBJ whole genome shotgun (WGS) entry which is preliminary data.</text>
</comment>
<protein>
    <submittedName>
        <fullName evidence="9">(Mediterranean fruit fly) hypothetical protein</fullName>
    </submittedName>
</protein>
<evidence type="ECO:0000256" key="1">
    <source>
        <dbReference type="ARBA" id="ARBA00004123"/>
    </source>
</evidence>